<feature type="compositionally biased region" description="Polar residues" evidence="1">
    <location>
        <begin position="152"/>
        <end position="174"/>
    </location>
</feature>
<sequence>MEEAHDRKDVDRLARVRDNQRKSRARKQQYVKELEQRLSVCESRAQQRDIEFRLAMQRVEAENRHLKTLLGSLGISNASVQQYLQVVEQRESNTQKIAIPAVQRPEGFYSPAPSDGSDRRLSVAMPRVYENQEKTEPTEEQLSARGSVCGPPSSNGSCLPQTGSSSCGPPSSNACTPTGTNNTCGPTTFSNAGGPTANNNACGPALGNACGPSSSSSGAPTGSSSSSSSSSYRPNSSSNAFESTTSNSGCGPEAAEEAKSTETPSQEPKVEDPDLCGCSPNGQAMEAASEEDLLNSTVCGIADDMINRYNTKGLDVEEIRRRIWSGFRASTNGTGCRVQNSVLFQVLDEISHDI</sequence>
<feature type="region of interest" description="Disordered" evidence="1">
    <location>
        <begin position="209"/>
        <end position="282"/>
    </location>
</feature>
<evidence type="ECO:0000256" key="1">
    <source>
        <dbReference type="SAM" id="MobiDB-lite"/>
    </source>
</evidence>
<feature type="region of interest" description="Disordered" evidence="1">
    <location>
        <begin position="1"/>
        <end position="28"/>
    </location>
</feature>
<dbReference type="EMBL" id="MDYN01000006">
    <property type="protein sequence ID" value="OQD87057.1"/>
    <property type="molecule type" value="Genomic_DNA"/>
</dbReference>
<organism evidence="2 3">
    <name type="scientific">Penicillium antarcticum</name>
    <dbReference type="NCBI Taxonomy" id="416450"/>
    <lineage>
        <taxon>Eukaryota</taxon>
        <taxon>Fungi</taxon>
        <taxon>Dikarya</taxon>
        <taxon>Ascomycota</taxon>
        <taxon>Pezizomycotina</taxon>
        <taxon>Eurotiomycetes</taxon>
        <taxon>Eurotiomycetidae</taxon>
        <taxon>Eurotiales</taxon>
        <taxon>Aspergillaceae</taxon>
        <taxon>Penicillium</taxon>
    </lineage>
</organism>
<reference evidence="3" key="1">
    <citation type="journal article" date="2017" name="Nat. Microbiol.">
        <title>Global analysis of biosynthetic gene clusters reveals vast potential of secondary metabolite production in Penicillium species.</title>
        <authorList>
            <person name="Nielsen J.C."/>
            <person name="Grijseels S."/>
            <person name="Prigent S."/>
            <person name="Ji B."/>
            <person name="Dainat J."/>
            <person name="Nielsen K.F."/>
            <person name="Frisvad J.C."/>
            <person name="Workman M."/>
            <person name="Nielsen J."/>
        </authorList>
    </citation>
    <scope>NUCLEOTIDE SEQUENCE [LARGE SCALE GENOMIC DNA]</scope>
    <source>
        <strain evidence="3">IBT 31811</strain>
    </source>
</reference>
<name>A0A1V6QDH6_9EURO</name>
<gene>
    <name evidence="2" type="ORF">PENANT_c006G06482</name>
</gene>
<evidence type="ECO:0000313" key="2">
    <source>
        <dbReference type="EMBL" id="OQD87057.1"/>
    </source>
</evidence>
<evidence type="ECO:0000313" key="3">
    <source>
        <dbReference type="Proteomes" id="UP000191672"/>
    </source>
</evidence>
<feature type="compositionally biased region" description="Low complexity" evidence="1">
    <location>
        <begin position="211"/>
        <end position="238"/>
    </location>
</feature>
<feature type="compositionally biased region" description="Polar residues" evidence="1">
    <location>
        <begin position="239"/>
        <end position="249"/>
    </location>
</feature>
<evidence type="ECO:0008006" key="4">
    <source>
        <dbReference type="Google" id="ProtNLM"/>
    </source>
</evidence>
<protein>
    <recommendedName>
        <fullName evidence="4">BZIP domain-containing protein</fullName>
    </recommendedName>
</protein>
<dbReference type="OrthoDB" id="4505928at2759"/>
<dbReference type="Proteomes" id="UP000191672">
    <property type="component" value="Unassembled WGS sequence"/>
</dbReference>
<proteinExistence type="predicted"/>
<dbReference type="STRING" id="416450.A0A1V6QDH6"/>
<dbReference type="AlphaFoldDB" id="A0A1V6QDH6"/>
<dbReference type="CDD" id="cd14688">
    <property type="entry name" value="bZIP_YAP"/>
    <property type="match status" value="1"/>
</dbReference>
<feature type="compositionally biased region" description="Basic and acidic residues" evidence="1">
    <location>
        <begin position="1"/>
        <end position="21"/>
    </location>
</feature>
<keyword evidence="3" id="KW-1185">Reference proteome</keyword>
<dbReference type="PANTHER" id="PTHR42070">
    <property type="entry name" value="FILAMENT ASSOCIATED PROTEIN, PUTATIVE (AFU_ORTHOLOGUE AFUA_8G06630)-RELATED"/>
    <property type="match status" value="1"/>
</dbReference>
<dbReference type="PANTHER" id="PTHR42070:SF1">
    <property type="entry name" value="FILAMENT ASSOCIATED PROTEIN, PUTATIVE (AFU_ORTHOLOGUE AFUA_8G06630)-RELATED"/>
    <property type="match status" value="1"/>
</dbReference>
<feature type="region of interest" description="Disordered" evidence="1">
    <location>
        <begin position="131"/>
        <end position="175"/>
    </location>
</feature>
<comment type="caution">
    <text evidence="2">The sequence shown here is derived from an EMBL/GenBank/DDBJ whole genome shotgun (WGS) entry which is preliminary data.</text>
</comment>
<accession>A0A1V6QDH6</accession>
<dbReference type="Gene3D" id="1.20.5.170">
    <property type="match status" value="1"/>
</dbReference>